<sequence>MIYRYRRITDQRQSKHQSGVFAVDMGNYTRLHVFGGYYFGHVAAEWEESRIAIKLDDFTLKHLPEAITQWAVSPTMSTTLTSPDVTDEAELHQYFRHLMGWNSEWQP</sequence>
<protein>
    <submittedName>
        <fullName evidence="1">Uncharacterized protein</fullName>
    </submittedName>
</protein>
<dbReference type="EMBL" id="MTEJ01000058">
    <property type="protein sequence ID" value="OQX12818.1"/>
    <property type="molecule type" value="Genomic_DNA"/>
</dbReference>
<dbReference type="Proteomes" id="UP000192491">
    <property type="component" value="Unassembled WGS sequence"/>
</dbReference>
<comment type="caution">
    <text evidence="1">The sequence shown here is derived from an EMBL/GenBank/DDBJ whole genome shotgun (WGS) entry which is preliminary data.</text>
</comment>
<evidence type="ECO:0000313" key="1">
    <source>
        <dbReference type="EMBL" id="OQX12818.1"/>
    </source>
</evidence>
<evidence type="ECO:0000313" key="2">
    <source>
        <dbReference type="Proteomes" id="UP000192491"/>
    </source>
</evidence>
<accession>A0A1Y1QSG4</accession>
<dbReference type="AlphaFoldDB" id="A0A1Y1QSG4"/>
<reference evidence="1 2" key="1">
    <citation type="submission" date="2017-01" db="EMBL/GenBank/DDBJ databases">
        <title>Novel large sulfur bacteria in the metagenomes of groundwater-fed chemosynthetic microbial mats in the Lake Huron basin.</title>
        <authorList>
            <person name="Sharrar A.M."/>
            <person name="Flood B.E."/>
            <person name="Bailey J.V."/>
            <person name="Jones D.S."/>
            <person name="Biddanda B."/>
            <person name="Ruberg S.A."/>
            <person name="Marcus D.N."/>
            <person name="Dick G.J."/>
        </authorList>
    </citation>
    <scope>NUCLEOTIDE SEQUENCE [LARGE SCALE GENOMIC DNA]</scope>
    <source>
        <strain evidence="1">A8</strain>
    </source>
</reference>
<organism evidence="1 2">
    <name type="scientific">Thiothrix lacustris</name>
    <dbReference type="NCBI Taxonomy" id="525917"/>
    <lineage>
        <taxon>Bacteria</taxon>
        <taxon>Pseudomonadati</taxon>
        <taxon>Pseudomonadota</taxon>
        <taxon>Gammaproteobacteria</taxon>
        <taxon>Thiotrichales</taxon>
        <taxon>Thiotrichaceae</taxon>
        <taxon>Thiothrix</taxon>
    </lineage>
</organism>
<gene>
    <name evidence="1" type="ORF">BWK73_13970</name>
</gene>
<proteinExistence type="predicted"/>
<name>A0A1Y1QSG4_9GAMM</name>